<protein>
    <recommendedName>
        <fullName evidence="4">tRNA ligase phosphodiesterase domain-containing protein</fullName>
    </recommendedName>
</protein>
<dbReference type="Gene3D" id="3.40.50.300">
    <property type="entry name" value="P-loop containing nucleotide triphosphate hydrolases"/>
    <property type="match status" value="1"/>
</dbReference>
<sequence>MAWRKNRYSSFPSSRPASFGGRPGRGRRHHPPGEPTDQDIARTIQRSALRVNVALEIGAGNEDTEVITQCSYGLLECGLNKWQDVVELQRVLAALKRPTNGDEQLQLMAKTWLDYDDEWTLHLRFERASGDALWRLTSSLMLRLRSCGVMSRVLLPTSLLTLSLESTVADCKNAEIEKYQWEGKLVWSQMMIVVAGEKREEIQRVFLPPIREVATTARAALEELRYPALVTYMDGILSSSADSERVVVVILRGVPGSGKSTIWREIKAICSHKRVAFTVCSADFFFETKRGYVFDVTKLKAAHDKCKTDFTRAIEDSFLRKNEDSFPHQHVVLVDNTSTQRWEYEPYEDIARTKGCRVHIVEMKCPDVLTAFRMGQRNSHGVPPDKVVSMFLRWEEDRRARCFMPQFEHPTLSANPVSDGVVGGLTYLGLFLDAVSREKLAAQIRPVHRNKYADHVTLFYHPNKHYIRDAELGAPFTVRGVEVVQDDRGQVLRVELDERLPLQVKSKIPHITMSTKVGVRPVYSNDLLGSSTAGRTVIDPPIDLTARVVAVFLQNQEVKMTTSPFAVDAAPGDIDHLRLHNDDCVLANTNTPASSELFILHVRECDLADDAEEATTKLLKKAQILHQMGSERKVRRLLCLHESQAPPSLLVSALLSKVQGYYRFLSAQIFDDLMVIPHPFSFEGFKKTMNNFLSVADLGLTKQLTMLTTVEESMTWPLREINLRQDAAVSVFRHRCCINIEERTRSVVLCGIDTVSDAWDKVMGAKANCLVQRVDTTLIGLSASVVDLCLVLPNETSLSEVPTLRMKLLSELDGTQSVRHAVGGSSVSGLIFFSLRTASSYTPVFCVKMTTRLKEFGDGIDPSTVTQLEFCENQLQTRRALCDVEAYSVLTALLRAILLSRCSRLLPSKCELSSLVNLISERLVLQYLDTIDSFGGVDAMPTAADVESGRIIYTLYRMLNSLSKLHTDELAVAFGTTLQALQGNKNAQTAWIRAMNNVAQSCTVVMDSHRCIGEGLKTVIPLNLTEHLRVLTALIRANVDVLADASSVRASVKVSSHLKWSQVHSLALCDKLRHEATMVIGRQDDGERNPDSTRFFSCRPSLVARHIDVTTSSLEGLRHVMAKIPMLDASEDDDEGGDYRYVICQTETDEEVLVDQSPSQF</sequence>
<keyword evidence="3" id="KW-1185">Reference proteome</keyword>
<evidence type="ECO:0000313" key="3">
    <source>
        <dbReference type="Proteomes" id="UP001162029"/>
    </source>
</evidence>
<feature type="region of interest" description="Disordered" evidence="1">
    <location>
        <begin position="1"/>
        <end position="39"/>
    </location>
</feature>
<dbReference type="AlphaFoldDB" id="A0AAV0VAB5"/>
<dbReference type="InterPro" id="IPR027417">
    <property type="entry name" value="P-loop_NTPase"/>
</dbReference>
<reference evidence="2" key="1">
    <citation type="submission" date="2022-12" db="EMBL/GenBank/DDBJ databases">
        <authorList>
            <person name="Webb A."/>
        </authorList>
    </citation>
    <scope>NUCLEOTIDE SEQUENCE</scope>
    <source>
        <strain evidence="2">Pd1</strain>
    </source>
</reference>
<evidence type="ECO:0000256" key="1">
    <source>
        <dbReference type="SAM" id="MobiDB-lite"/>
    </source>
</evidence>
<dbReference type="Pfam" id="PF13671">
    <property type="entry name" value="AAA_33"/>
    <property type="match status" value="1"/>
</dbReference>
<dbReference type="EMBL" id="CANTFM010002359">
    <property type="protein sequence ID" value="CAI5746120.1"/>
    <property type="molecule type" value="Genomic_DNA"/>
</dbReference>
<organism evidence="2 3">
    <name type="scientific">Peronospora destructor</name>
    <dbReference type="NCBI Taxonomy" id="86335"/>
    <lineage>
        <taxon>Eukaryota</taxon>
        <taxon>Sar</taxon>
        <taxon>Stramenopiles</taxon>
        <taxon>Oomycota</taxon>
        <taxon>Peronosporomycetes</taxon>
        <taxon>Peronosporales</taxon>
        <taxon>Peronosporaceae</taxon>
        <taxon>Peronospora</taxon>
    </lineage>
</organism>
<dbReference type="PANTHER" id="PTHR13308:SF40">
    <property type="entry name" value="NEDD4-BINDING PROTEIN 2-LIKE 1"/>
    <property type="match status" value="1"/>
</dbReference>
<proteinExistence type="predicted"/>
<gene>
    <name evidence="2" type="ORF">PDE001_LOCUS11136</name>
</gene>
<evidence type="ECO:0008006" key="4">
    <source>
        <dbReference type="Google" id="ProtNLM"/>
    </source>
</evidence>
<dbReference type="PANTHER" id="PTHR13308">
    <property type="entry name" value="NEDD4-BINDING PROTEIN 2-LIKE 1"/>
    <property type="match status" value="1"/>
</dbReference>
<accession>A0AAV0VAB5</accession>
<comment type="caution">
    <text evidence="2">The sequence shown here is derived from an EMBL/GenBank/DDBJ whole genome shotgun (WGS) entry which is preliminary data.</text>
</comment>
<dbReference type="SUPFAM" id="SSF52540">
    <property type="entry name" value="P-loop containing nucleoside triphosphate hydrolases"/>
    <property type="match status" value="1"/>
</dbReference>
<dbReference type="InterPro" id="IPR026302">
    <property type="entry name" value="NEDD4-bd_p2"/>
</dbReference>
<name>A0AAV0VAB5_9STRA</name>
<dbReference type="Proteomes" id="UP001162029">
    <property type="component" value="Unassembled WGS sequence"/>
</dbReference>
<evidence type="ECO:0000313" key="2">
    <source>
        <dbReference type="EMBL" id="CAI5746120.1"/>
    </source>
</evidence>